<dbReference type="Proteomes" id="UP000799324">
    <property type="component" value="Unassembled WGS sequence"/>
</dbReference>
<proteinExistence type="predicted"/>
<keyword evidence="2" id="KW-1185">Reference proteome</keyword>
<reference evidence="1" key="1">
    <citation type="journal article" date="2020" name="Stud. Mycol.">
        <title>101 Dothideomycetes genomes: a test case for predicting lifestyles and emergence of pathogens.</title>
        <authorList>
            <person name="Haridas S."/>
            <person name="Albert R."/>
            <person name="Binder M."/>
            <person name="Bloem J."/>
            <person name="Labutti K."/>
            <person name="Salamov A."/>
            <person name="Andreopoulos B."/>
            <person name="Baker S."/>
            <person name="Barry K."/>
            <person name="Bills G."/>
            <person name="Bluhm B."/>
            <person name="Cannon C."/>
            <person name="Castanera R."/>
            <person name="Culley D."/>
            <person name="Daum C."/>
            <person name="Ezra D."/>
            <person name="Gonzalez J."/>
            <person name="Henrissat B."/>
            <person name="Kuo A."/>
            <person name="Liang C."/>
            <person name="Lipzen A."/>
            <person name="Lutzoni F."/>
            <person name="Magnuson J."/>
            <person name="Mondo S."/>
            <person name="Nolan M."/>
            <person name="Ohm R."/>
            <person name="Pangilinan J."/>
            <person name="Park H.-J."/>
            <person name="Ramirez L."/>
            <person name="Alfaro M."/>
            <person name="Sun H."/>
            <person name="Tritt A."/>
            <person name="Yoshinaga Y."/>
            <person name="Zwiers L.-H."/>
            <person name="Turgeon B."/>
            <person name="Goodwin S."/>
            <person name="Spatafora J."/>
            <person name="Crous P."/>
            <person name="Grigoriev I."/>
        </authorList>
    </citation>
    <scope>NUCLEOTIDE SEQUENCE</scope>
    <source>
        <strain evidence="1">CBS 122681</strain>
    </source>
</reference>
<protein>
    <submittedName>
        <fullName evidence="1">Uncharacterized protein</fullName>
    </submittedName>
</protein>
<sequence length="268" mass="31722">MPELSEPQSSNNNVKVLALEEQWNFNGNDPLPWQDLSVPRFEGVRQFARCDDRDLFDYLSHRRIAHGFLVEIDMFLRSHSEIVKYAPKFIKLINSLPPLEAYLYFLRGYTRPARYLDGIIKSEGLTLSPMFRPASISTKRDKELDDFFEGFDYRYDILDRIDAEVMYACDNIRHGRFVSRDLRRLVCYAIYGHPVDAYKFYEYNYQQEYMPHRYLPEHVVLGEIPKPLDYREPAPSSVLGFKKHRDIRYHMAQAKDQGVGELISFRAW</sequence>
<evidence type="ECO:0000313" key="1">
    <source>
        <dbReference type="EMBL" id="KAF2654415.1"/>
    </source>
</evidence>
<name>A0A6A6T323_9PLEO</name>
<evidence type="ECO:0000313" key="2">
    <source>
        <dbReference type="Proteomes" id="UP000799324"/>
    </source>
</evidence>
<dbReference type="AlphaFoldDB" id="A0A6A6T323"/>
<accession>A0A6A6T323</accession>
<dbReference type="EMBL" id="MU004364">
    <property type="protein sequence ID" value="KAF2654415.1"/>
    <property type="molecule type" value="Genomic_DNA"/>
</dbReference>
<organism evidence="1 2">
    <name type="scientific">Lophiostoma macrostomum CBS 122681</name>
    <dbReference type="NCBI Taxonomy" id="1314788"/>
    <lineage>
        <taxon>Eukaryota</taxon>
        <taxon>Fungi</taxon>
        <taxon>Dikarya</taxon>
        <taxon>Ascomycota</taxon>
        <taxon>Pezizomycotina</taxon>
        <taxon>Dothideomycetes</taxon>
        <taxon>Pleosporomycetidae</taxon>
        <taxon>Pleosporales</taxon>
        <taxon>Lophiostomataceae</taxon>
        <taxon>Lophiostoma</taxon>
    </lineage>
</organism>
<dbReference type="OrthoDB" id="3882589at2759"/>
<gene>
    <name evidence="1" type="ORF">K491DRAFT_600915</name>
</gene>